<evidence type="ECO:0000256" key="4">
    <source>
        <dbReference type="PROSITE-ProRule" id="PRU00175"/>
    </source>
</evidence>
<dbReference type="InterPro" id="IPR027370">
    <property type="entry name" value="Znf-RING_euk"/>
</dbReference>
<name>A0AAV2PSC2_MEGNR</name>
<dbReference type="InterPro" id="IPR029000">
    <property type="entry name" value="Cyclophilin-like_dom_sf"/>
</dbReference>
<dbReference type="SUPFAM" id="SSF57845">
    <property type="entry name" value="B-box zinc-binding domain"/>
    <property type="match status" value="1"/>
</dbReference>
<organism evidence="7 8">
    <name type="scientific">Meganyctiphanes norvegica</name>
    <name type="common">Northern krill</name>
    <name type="synonym">Thysanopoda norvegica</name>
    <dbReference type="NCBI Taxonomy" id="48144"/>
    <lineage>
        <taxon>Eukaryota</taxon>
        <taxon>Metazoa</taxon>
        <taxon>Ecdysozoa</taxon>
        <taxon>Arthropoda</taxon>
        <taxon>Crustacea</taxon>
        <taxon>Multicrustacea</taxon>
        <taxon>Malacostraca</taxon>
        <taxon>Eumalacostraca</taxon>
        <taxon>Eucarida</taxon>
        <taxon>Euphausiacea</taxon>
        <taxon>Euphausiidae</taxon>
        <taxon>Meganyctiphanes</taxon>
    </lineage>
</organism>
<dbReference type="Gene3D" id="2.40.100.10">
    <property type="entry name" value="Cyclophilin-like"/>
    <property type="match status" value="1"/>
</dbReference>
<dbReference type="SUPFAM" id="SSF50891">
    <property type="entry name" value="Cyclophilin-like"/>
    <property type="match status" value="1"/>
</dbReference>
<evidence type="ECO:0000313" key="7">
    <source>
        <dbReference type="EMBL" id="CAL4063813.1"/>
    </source>
</evidence>
<dbReference type="Pfam" id="PF13445">
    <property type="entry name" value="zf-RING_UBOX"/>
    <property type="match status" value="1"/>
</dbReference>
<keyword evidence="8" id="KW-1185">Reference proteome</keyword>
<dbReference type="SUPFAM" id="SSF57850">
    <property type="entry name" value="RING/U-box"/>
    <property type="match status" value="1"/>
</dbReference>
<evidence type="ECO:0000259" key="5">
    <source>
        <dbReference type="PROSITE" id="PS50072"/>
    </source>
</evidence>
<evidence type="ECO:0000256" key="1">
    <source>
        <dbReference type="ARBA" id="ARBA00022723"/>
    </source>
</evidence>
<dbReference type="AlphaFoldDB" id="A0AAV2PSC2"/>
<dbReference type="InterPro" id="IPR047153">
    <property type="entry name" value="TRIM45/56/19-like"/>
</dbReference>
<protein>
    <submittedName>
        <fullName evidence="7">Uncharacterized protein</fullName>
    </submittedName>
</protein>
<sequence>MLEEDLCCRVCQELFGEGKRVPRNLVCGHSLCTDCVSQLITSGPPTFCPECRQDFKATNVEELTPNYPLLRLASTFTSPEKRKSKTEDNVKLVLEPQADAGECLTHNFKRYFWCSTCGMPACKDCLVLSHKSPPDGKCQILTVNLALPQMKKVQMAKLASYLGTLTAMENNLQEEIEENKARQISHKKFMFRLVSREKEMLINFDEKNVHLLDAHSRVKTYKEKLENMKNGVTDSPSVEDIVVTAKDIKQTISTMTKQMKEFEERIEGPQFSLQVESQSLKSLLQSNRDIFTKLDDDSDGSSRWARISIHDKVAHLHALQDEEPSDSTLTLPFYSALDLVPRENPKVFMDLQWAGQHQGRVYIQMFGRTRFGEQFLLLCSGEQGPCYKFTCFYKSEDIDTPDAVISGGDYENNDGTGGAAFIDGIENGGIYERDIVAGLIVSWPEEWRRGSFEIFLENNPGQKDLTGFGQVISGLAVLKSASRHKPITDVIIEDCGLVVPL</sequence>
<comment type="caution">
    <text evidence="7">The sequence shown here is derived from an EMBL/GenBank/DDBJ whole genome shotgun (WGS) entry which is preliminary data.</text>
</comment>
<dbReference type="PROSITE" id="PS50072">
    <property type="entry name" value="CSA_PPIASE_2"/>
    <property type="match status" value="1"/>
</dbReference>
<keyword evidence="2 4" id="KW-0863">Zinc-finger</keyword>
<dbReference type="Gene3D" id="3.30.40.10">
    <property type="entry name" value="Zinc/RING finger domain, C3HC4 (zinc finger)"/>
    <property type="match status" value="1"/>
</dbReference>
<dbReference type="GO" id="GO:0003755">
    <property type="term" value="F:peptidyl-prolyl cis-trans isomerase activity"/>
    <property type="evidence" value="ECO:0007669"/>
    <property type="project" value="InterPro"/>
</dbReference>
<dbReference type="EMBL" id="CAXKWB010001277">
    <property type="protein sequence ID" value="CAL4063813.1"/>
    <property type="molecule type" value="Genomic_DNA"/>
</dbReference>
<feature type="domain" description="RING-type" evidence="6">
    <location>
        <begin position="8"/>
        <end position="52"/>
    </location>
</feature>
<gene>
    <name evidence="7" type="ORF">MNOR_LOCUS3668</name>
</gene>
<dbReference type="InterPro" id="IPR001841">
    <property type="entry name" value="Znf_RING"/>
</dbReference>
<keyword evidence="3" id="KW-0862">Zinc</keyword>
<dbReference type="GO" id="GO:0008270">
    <property type="term" value="F:zinc ion binding"/>
    <property type="evidence" value="ECO:0007669"/>
    <property type="project" value="UniProtKB-KW"/>
</dbReference>
<reference evidence="7 8" key="1">
    <citation type="submission" date="2024-05" db="EMBL/GenBank/DDBJ databases">
        <authorList>
            <person name="Wallberg A."/>
        </authorList>
    </citation>
    <scope>NUCLEOTIDE SEQUENCE [LARGE SCALE GENOMIC DNA]</scope>
</reference>
<dbReference type="InterPro" id="IPR002130">
    <property type="entry name" value="Cyclophilin-type_PPIase_dom"/>
</dbReference>
<evidence type="ECO:0000256" key="3">
    <source>
        <dbReference type="ARBA" id="ARBA00022833"/>
    </source>
</evidence>
<dbReference type="Proteomes" id="UP001497623">
    <property type="component" value="Unassembled WGS sequence"/>
</dbReference>
<dbReference type="PROSITE" id="PS50089">
    <property type="entry name" value="ZF_RING_2"/>
    <property type="match status" value="1"/>
</dbReference>
<dbReference type="InterPro" id="IPR017907">
    <property type="entry name" value="Znf_RING_CS"/>
</dbReference>
<keyword evidence="1" id="KW-0479">Metal-binding</keyword>
<dbReference type="PANTHER" id="PTHR25462:SF296">
    <property type="entry name" value="MEIOTIC P26, ISOFORM F"/>
    <property type="match status" value="1"/>
</dbReference>
<dbReference type="PANTHER" id="PTHR25462">
    <property type="entry name" value="BONUS, ISOFORM C-RELATED"/>
    <property type="match status" value="1"/>
</dbReference>
<dbReference type="SMART" id="SM00184">
    <property type="entry name" value="RING"/>
    <property type="match status" value="1"/>
</dbReference>
<accession>A0AAV2PSC2</accession>
<dbReference type="PROSITE" id="PS00518">
    <property type="entry name" value="ZF_RING_1"/>
    <property type="match status" value="1"/>
</dbReference>
<dbReference type="InterPro" id="IPR013083">
    <property type="entry name" value="Znf_RING/FYVE/PHD"/>
</dbReference>
<evidence type="ECO:0000256" key="2">
    <source>
        <dbReference type="ARBA" id="ARBA00022771"/>
    </source>
</evidence>
<evidence type="ECO:0000313" key="8">
    <source>
        <dbReference type="Proteomes" id="UP001497623"/>
    </source>
</evidence>
<proteinExistence type="predicted"/>
<evidence type="ECO:0000259" key="6">
    <source>
        <dbReference type="PROSITE" id="PS50089"/>
    </source>
</evidence>
<feature type="domain" description="PPIase cyclophilin-type" evidence="5">
    <location>
        <begin position="348"/>
        <end position="497"/>
    </location>
</feature>
<dbReference type="GO" id="GO:0061630">
    <property type="term" value="F:ubiquitin protein ligase activity"/>
    <property type="evidence" value="ECO:0007669"/>
    <property type="project" value="TreeGrafter"/>
</dbReference>